<evidence type="ECO:0000313" key="4">
    <source>
        <dbReference type="Proteomes" id="UP000466966"/>
    </source>
</evidence>
<name>A0A844YZC4_9SPHN</name>
<evidence type="ECO:0000256" key="1">
    <source>
        <dbReference type="SAM" id="MobiDB-lite"/>
    </source>
</evidence>
<dbReference type="AlphaFoldDB" id="A0A844YZC4"/>
<dbReference type="PROSITE" id="PS51257">
    <property type="entry name" value="PROKAR_LIPOPROTEIN"/>
    <property type="match status" value="1"/>
</dbReference>
<gene>
    <name evidence="3" type="ORF">GRI99_11745</name>
</gene>
<evidence type="ECO:0000256" key="2">
    <source>
        <dbReference type="SAM" id="SignalP"/>
    </source>
</evidence>
<accession>A0A844YZC4</accession>
<keyword evidence="2" id="KW-0732">Signal</keyword>
<feature type="region of interest" description="Disordered" evidence="1">
    <location>
        <begin position="22"/>
        <end position="52"/>
    </location>
</feature>
<evidence type="ECO:0008006" key="5">
    <source>
        <dbReference type="Google" id="ProtNLM"/>
    </source>
</evidence>
<feature type="chain" id="PRO_5032997473" description="META domain-containing protein" evidence="2">
    <location>
        <begin position="23"/>
        <end position="138"/>
    </location>
</feature>
<evidence type="ECO:0000313" key="3">
    <source>
        <dbReference type="EMBL" id="MXO72300.1"/>
    </source>
</evidence>
<reference evidence="3 4" key="1">
    <citation type="submission" date="2019-12" db="EMBL/GenBank/DDBJ databases">
        <title>Genomic-based taxomic classification of the family Erythrobacteraceae.</title>
        <authorList>
            <person name="Xu L."/>
        </authorList>
    </citation>
    <scope>NUCLEOTIDE SEQUENCE [LARGE SCALE GENOMIC DNA]</scope>
    <source>
        <strain evidence="3 4">M0322</strain>
    </source>
</reference>
<comment type="caution">
    <text evidence="3">The sequence shown here is derived from an EMBL/GenBank/DDBJ whole genome shotgun (WGS) entry which is preliminary data.</text>
</comment>
<feature type="signal peptide" evidence="2">
    <location>
        <begin position="1"/>
        <end position="22"/>
    </location>
</feature>
<dbReference type="Proteomes" id="UP000466966">
    <property type="component" value="Unassembled WGS sequence"/>
</dbReference>
<keyword evidence="4" id="KW-1185">Reference proteome</keyword>
<protein>
    <recommendedName>
        <fullName evidence="5">META domain-containing protein</fullName>
    </recommendedName>
</protein>
<dbReference type="EMBL" id="WTYV01000004">
    <property type="protein sequence ID" value="MXO72300.1"/>
    <property type="molecule type" value="Genomic_DNA"/>
</dbReference>
<sequence>MMKRVMVLAGALALAACGNGTGEGDSASAAPAPSATPAPVPTELVGTYGAQGADGRPWTTALAADGTYRNTVGGELTESGTWTRSGASICFTPMPVAEQAQAQTCQTLLNVNDDGSLVVRDAGGQETIAPRLADQPQQ</sequence>
<organism evidence="3 4">
    <name type="scientific">Alteraurantiacibacter buctensis</name>
    <dbReference type="NCBI Taxonomy" id="1503981"/>
    <lineage>
        <taxon>Bacteria</taxon>
        <taxon>Pseudomonadati</taxon>
        <taxon>Pseudomonadota</taxon>
        <taxon>Alphaproteobacteria</taxon>
        <taxon>Sphingomonadales</taxon>
        <taxon>Erythrobacteraceae</taxon>
        <taxon>Alteraurantiacibacter</taxon>
    </lineage>
</organism>
<proteinExistence type="predicted"/>